<dbReference type="Proteomes" id="UP000237441">
    <property type="component" value="Unassembled WGS sequence"/>
</dbReference>
<name>A0A2S7YAU1_BEABA</name>
<keyword evidence="2" id="KW-0732">Signal</keyword>
<comment type="caution">
    <text evidence="3">The sequence shown here is derived from an EMBL/GenBank/DDBJ whole genome shotgun (WGS) entry which is preliminary data.</text>
</comment>
<evidence type="ECO:0000256" key="2">
    <source>
        <dbReference type="SAM" id="SignalP"/>
    </source>
</evidence>
<organism evidence="3 4">
    <name type="scientific">Beauveria bassiana</name>
    <name type="common">White muscardine disease fungus</name>
    <name type="synonym">Tritirachium shiotae</name>
    <dbReference type="NCBI Taxonomy" id="176275"/>
    <lineage>
        <taxon>Eukaryota</taxon>
        <taxon>Fungi</taxon>
        <taxon>Dikarya</taxon>
        <taxon>Ascomycota</taxon>
        <taxon>Pezizomycotina</taxon>
        <taxon>Sordariomycetes</taxon>
        <taxon>Hypocreomycetidae</taxon>
        <taxon>Hypocreales</taxon>
        <taxon>Cordycipitaceae</taxon>
        <taxon>Beauveria</taxon>
    </lineage>
</organism>
<evidence type="ECO:0000313" key="3">
    <source>
        <dbReference type="EMBL" id="PQK13301.1"/>
    </source>
</evidence>
<sequence length="426" mass="47506">MAKFQTPVGVLIAFALLKAMAAPVADTTLATFTRAVAHDADAWELTLSNDTHHRIDVARKHLGDQSHEGQAFRNDTIMRVNIEREALDLPLVDLFQAFGMALPKARPTTNSKAARSEAEDMREAAYLRGGTMYSNGKATRSEAEDMREAAYLRGGTMYSNNKRSEAEDMREAAYLRGGTMYSNNKRSEAEEMREAAYLRGGTMYSNGKATRSEAEEMREAAYLRGGTMYSNGKTTRSEAEEMREAAYLRGGTMYSNGKTTRSEVKGSTDSDDTVYGSLLNHDNLALGAIERVNVAHRVTGKPELTKEKTDAMSSNADNWVKGYWGSSMKHGTFWTTDQVHGEPNFIEGGQVNGYGFVQSTYHKRHCLANLRMMLAWYIAGDASKMTNDMNVHAIHCLEYLREREQSNADLREEPIDTIDYKGMGIH</sequence>
<evidence type="ECO:0000313" key="4">
    <source>
        <dbReference type="Proteomes" id="UP000237441"/>
    </source>
</evidence>
<dbReference type="Pfam" id="PF11807">
    <property type="entry name" value="UstYa"/>
    <property type="match status" value="1"/>
</dbReference>
<dbReference type="InterPro" id="IPR021765">
    <property type="entry name" value="UstYa-like"/>
</dbReference>
<comment type="similarity">
    <text evidence="1">Belongs to the ustYa family.</text>
</comment>
<reference evidence="3 4" key="1">
    <citation type="submission" date="2016-07" db="EMBL/GenBank/DDBJ databases">
        <title>Comparative genomics of the entomopathogenic fungus Beauveria bassiana.</title>
        <authorList>
            <person name="Valero Jimenez C.A."/>
            <person name="Zwaan B.J."/>
            <person name="Van Kan J.A."/>
            <person name="Takken W."/>
            <person name="Debets A.J."/>
            <person name="Schoustra S.E."/>
            <person name="Koenraadt C.J."/>
        </authorList>
    </citation>
    <scope>NUCLEOTIDE SEQUENCE [LARGE SCALE GENOMIC DNA]</scope>
    <source>
        <strain evidence="3 4">ARSEF 8028</strain>
    </source>
</reference>
<proteinExistence type="inferred from homology"/>
<dbReference type="OrthoDB" id="3687641at2759"/>
<dbReference type="AlphaFoldDB" id="A0A2S7YAU1"/>
<dbReference type="GO" id="GO:0043386">
    <property type="term" value="P:mycotoxin biosynthetic process"/>
    <property type="evidence" value="ECO:0007669"/>
    <property type="project" value="InterPro"/>
</dbReference>
<accession>A0A2S7YAU1</accession>
<evidence type="ECO:0000256" key="1">
    <source>
        <dbReference type="ARBA" id="ARBA00035112"/>
    </source>
</evidence>
<feature type="signal peptide" evidence="2">
    <location>
        <begin position="1"/>
        <end position="21"/>
    </location>
</feature>
<protein>
    <submittedName>
        <fullName evidence="3">Uncharacterized protein</fullName>
    </submittedName>
</protein>
<feature type="chain" id="PRO_5015405134" evidence="2">
    <location>
        <begin position="22"/>
        <end position="426"/>
    </location>
</feature>
<dbReference type="EMBL" id="JRHA01000004">
    <property type="protein sequence ID" value="PQK13301.1"/>
    <property type="molecule type" value="Genomic_DNA"/>
</dbReference>
<gene>
    <name evidence="3" type="ORF">BB8028_0004g02320</name>
</gene>